<dbReference type="CDD" id="cd01029">
    <property type="entry name" value="TOPRIM_primases"/>
    <property type="match status" value="1"/>
</dbReference>
<evidence type="ECO:0000313" key="2">
    <source>
        <dbReference type="EMBL" id="SKA22571.1"/>
    </source>
</evidence>
<dbReference type="RefSeq" id="WP_078791448.1">
    <property type="nucleotide sequence ID" value="NZ_FUWR01000029.1"/>
</dbReference>
<accession>A0A1T4S428</accession>
<feature type="domain" description="Toprim" evidence="1">
    <location>
        <begin position="193"/>
        <end position="266"/>
    </location>
</feature>
<keyword evidence="2" id="KW-0547">Nucleotide-binding</keyword>
<dbReference type="Proteomes" id="UP000190102">
    <property type="component" value="Unassembled WGS sequence"/>
</dbReference>
<dbReference type="OrthoDB" id="186937at2"/>
<dbReference type="InterPro" id="IPR034154">
    <property type="entry name" value="TOPRIM_DnaG/twinkle"/>
</dbReference>
<name>A0A1T4S428_9BACT</name>
<dbReference type="GO" id="GO:0004386">
    <property type="term" value="F:helicase activity"/>
    <property type="evidence" value="ECO:0007669"/>
    <property type="project" value="UniProtKB-KW"/>
</dbReference>
<protein>
    <submittedName>
        <fullName evidence="2">Putative DNA primase/helicase</fullName>
    </submittedName>
</protein>
<evidence type="ECO:0000313" key="3">
    <source>
        <dbReference type="Proteomes" id="UP000190102"/>
    </source>
</evidence>
<gene>
    <name evidence="2" type="ORF">SAMN02745119_03211</name>
</gene>
<organism evidence="2 3">
    <name type="scientific">Trichlorobacter thiogenes</name>
    <dbReference type="NCBI Taxonomy" id="115783"/>
    <lineage>
        <taxon>Bacteria</taxon>
        <taxon>Pseudomonadati</taxon>
        <taxon>Thermodesulfobacteriota</taxon>
        <taxon>Desulfuromonadia</taxon>
        <taxon>Geobacterales</taxon>
        <taxon>Geobacteraceae</taxon>
        <taxon>Trichlorobacter</taxon>
    </lineage>
</organism>
<dbReference type="InterPro" id="IPR006171">
    <property type="entry name" value="TOPRIM_dom"/>
</dbReference>
<dbReference type="EMBL" id="FUWR01000029">
    <property type="protein sequence ID" value="SKA22571.1"/>
    <property type="molecule type" value="Genomic_DNA"/>
</dbReference>
<keyword evidence="2" id="KW-0378">Hydrolase</keyword>
<dbReference type="STRING" id="115783.SAMN02745119_03211"/>
<dbReference type="Pfam" id="PF13362">
    <property type="entry name" value="Toprim_3"/>
    <property type="match status" value="1"/>
</dbReference>
<dbReference type="AlphaFoldDB" id="A0A1T4S428"/>
<sequence length="281" mass="30025">MNDDPIEAIAAAAASIGIAPPDTLQIDAVVHRYPDRLNDRPGQRNAWYMATHNPDGTTGGAVGSWKLGVSVNWCTSVTRTYTPAEKAEFARQQAAARAKAEAERLEAQQQAAVKAVQLWDRSRPARPDHPYLVRKGIQRHRARQIGPALVFDYRDQRGIITTLQFIQPDGSKKFLSGGTVAACSHRFGPKVNNVLILAEGFATGATIHEATGHPVAVCGFAGNLKPVALVARAAFPEAVLVIAGDADPVGRQKALEAAEAVQGRVVFPEFGGAGVVHGNRF</sequence>
<keyword evidence="3" id="KW-1185">Reference proteome</keyword>
<evidence type="ECO:0000259" key="1">
    <source>
        <dbReference type="SMART" id="SM00493"/>
    </source>
</evidence>
<keyword evidence="2" id="KW-0067">ATP-binding</keyword>
<dbReference type="SMART" id="SM00493">
    <property type="entry name" value="TOPRIM"/>
    <property type="match status" value="1"/>
</dbReference>
<proteinExistence type="predicted"/>
<reference evidence="3" key="1">
    <citation type="submission" date="2017-02" db="EMBL/GenBank/DDBJ databases">
        <authorList>
            <person name="Varghese N."/>
            <person name="Submissions S."/>
        </authorList>
    </citation>
    <scope>NUCLEOTIDE SEQUENCE [LARGE SCALE GENOMIC DNA]</scope>
    <source>
        <strain evidence="3">ATCC BAA-34</strain>
    </source>
</reference>
<keyword evidence="2" id="KW-0347">Helicase</keyword>